<gene>
    <name evidence="6" type="ORF">PS918_04500</name>
</gene>
<feature type="region of interest" description="Disordered" evidence="4">
    <location>
        <begin position="2561"/>
        <end position="2582"/>
    </location>
</feature>
<dbReference type="InterPro" id="IPR032675">
    <property type="entry name" value="LRR_dom_sf"/>
</dbReference>
<sequence>MQLPNRPQSATTTDTQYPEHPDSHYQHLKNSVPTWLGQASSAKRQALKNTQPKLLDRLQAAPAAQHQALKTLNAAHWTAQNEVDRRLARLQDASAFAEPLLKAALKSRFGLDLDVKATFLRLYVPATIPWFPIKTGARAWTVSLVEAALHNFEATETGDAAYEAHSTFITQPSDTGQFETLPAIKQNLSIPAFIRLCRELDIGAQYKSHLEENLGITSPVAASVLRLKVNESQKAAMKAALQMARMTGDVSEQYVRLIEGLLDGLQGMRVNGQALLCQDLTMMSATLTGPLVFAPDLESSETVAKVVTYVPDDPEHPFKEYASTAGMATELIRQLRSKDYQRFFSRFVDHEKRGVFFASLNQRLTKITWHEPVQGSSLPSWRETPIDRPNLQFAITPINANLWQHLYQGKLNKILNDARVIAVSTATADQKARWALWDSFVNIASTILQVAAFIVAPFVPVLGELMMAYMAYQLLDEAFEGIIEWAEGQNTEALEHLLGVVESLIQLGAFAAGGAIGVGEFRKALPKEIVAFIDRFKPVERPDGQTRYWKPELMAYQHESIPGPNSRPDKLGLHPHEGKQLLPLDQAHFAVSEGPVAGQYRIDHPTRPDAYKPALRHNGEGAWHTELEQPLEWDAPTALRRIGPSVDAFTPARREQILKVSGYTEDALRKMHVDQEPVPPLLADSIKRFKIDQDLQQFIEQLDSELPAQYLAADPLTQLQLLARHERWPTGKGLSWVDEQGDIAWTSSTDETLPLTVVRQDNLLQGDLLKTLLQSLNESDIKTLLGEEFSGPTLSLDARARTLRKQLVQLARKQRTAMFESRYTTLENTPDPLARQIAQHHPQLPASVTRELLHTATGAELQQISQGRLPERQQALVALANQEVRVTRAFEGLELDSVSNPDTETLALHSLHQLPGWTGDVRIEVRDRSYTGQRLDSIGRADAPAQKVLVRYADGTWQPYDESGQALHSATDYYSGILYALPDAERQALDIHIEQGQKLKEAIRARPLERNELRVTISPQPIQEAAVDTLRLLGSDGYGRILRTVRTTQEPPTLTLEQRVREVYPGLSPQEVQALLATLRNHAMGPRAELSRLHSAYERLCTDLHRWANEVPNNDPVSGVALTTLERQAAVQNRALLKQAIQRCWRRETRGPAGYMLHIPGPILGDLPALNADFSHVVVLSINGSPGTGALEPFLQNFPGLMHLDISNLGLQTLPQAITSMPMLRHLIVRNSGIAFSPADQQALSSLRGLALLDLQDNPLTLTPDLQAMPALRHVNLANTGISTVPPGLLNHPQLLTGRFDGNRISVLPDGLFTLAGDLGAGFVFENNPLTPAMHERIKIYYTRTGKHFGVLPDQTDLHRTMALFPERDVHQATDLLYRLPGTLVEGRTRLTEWETEIARLTSDLAQWSANVPARHPATDQPLTVREMFSEQVAREAFGQELESVWRNRLGSASRGLESELKFIGDLPVLTADFSHVSRLTLTGNKAVTATTPFLQRFTGLRSLTLNNFALHQVPRAITHLPELEALVLIKCDVVLTPDSQAALVSRAKLVTLELSHNPLGTAPDLTTLPGLTYIDLSNTGLTTVPAELAEHANLNIVILSDNQITELPDTLFALPTDRIDGFDFEGNPFSAATRERIKTCFRATGQDFGVLADQADIDLAKELFPALDAQDASDMIYDLPGTLEEGRVQLRHWRAELRQLTEDLSQWARNVATHHPLSGKPLDASQVQAEQVSRAEFQQKLEQFWRLRRESSNMRAEHFEANLAFFGDMPLLTTDFSHVQSLTLNGNSTIGGTGPFLELFPDLHTLQMRQFALDQIPQALPRMTRLKELELTHCRVTLTPAGQTTLSSLVILESLDLSGNPLVLTPDLTAMSQLSDIRLSDTAITSLPNGLTTLPHMSNAFLDGNQITELPDALFSPDLDLVEKINLANNPLSPTSRNKIKTRYAATKDDFAVLAEQADIERTQTLFPQLDTDDANHVIYTLSGTLEDGRAQLTLWETEIAGLRRELSDWVDDVPAQNPSTDQSLSAEEINDEVITRNAFAQSLEQFWRQRETEKPEVRADTFAADLGFIGDMPVLTADFSHVTELSLIGNKALGVPARFLEPFTGLQHLELRDFTLGRLPQAITHMPSLNILAVINCGVVLDAEGLVALASRTRLEMIDLANNPLARVPDVSTLQALTYIDLSNTGIDRVPVGLPGHARIETAILSDNRITELPDEIFNLPADTGSGLDFGNNPYSTTTRERIKAYHRKTGNDLGVAAPQADIDQAIELYPGLNPEQASDYIYHLPGTLADGRLELARKKSELASLISELTVWMTDIPNDPVTGEPLDAEALLQEQFKRMTFKTGLEQCWRQLPTENAFTNELSFVSSLSIMGDLPVLSADFGHVLELYLTSTGSIVPRASRFLDYFPNLHSLAVRGYQLDNIPEAIFKMNSLTALSLPECRITLTRRTVDALADMENLDSLNLRNNPLGLTPDLRNLRHLSSLDLSNSGLREMPRGVLDSTSLTHADLSNNAITDMPIELLDANPDHTANYDLSGNPFSPRSLERIAAHYHETGNTLGINAVRGMPRPGNQPPDEEMES</sequence>
<dbReference type="InterPro" id="IPR046673">
    <property type="entry name" value="ToxA_N"/>
</dbReference>
<evidence type="ECO:0000256" key="2">
    <source>
        <dbReference type="ARBA" id="ARBA00022737"/>
    </source>
</evidence>
<evidence type="ECO:0000256" key="1">
    <source>
        <dbReference type="ARBA" id="ARBA00022614"/>
    </source>
</evidence>
<dbReference type="SUPFAM" id="SSF52058">
    <property type="entry name" value="L domain-like"/>
    <property type="match status" value="3"/>
</dbReference>
<dbReference type="InterPro" id="IPR003591">
    <property type="entry name" value="Leu-rich_rpt_typical-subtyp"/>
</dbReference>
<dbReference type="Gene3D" id="3.80.10.10">
    <property type="entry name" value="Ribonuclease Inhibitor"/>
    <property type="match status" value="5"/>
</dbReference>
<dbReference type="Pfam" id="PF20178">
    <property type="entry name" value="ToxA_N"/>
    <property type="match status" value="1"/>
</dbReference>
<reference evidence="6 7" key="1">
    <citation type="submission" date="2019-09" db="EMBL/GenBank/DDBJ databases">
        <authorList>
            <person name="Chandra G."/>
            <person name="Truman W A."/>
        </authorList>
    </citation>
    <scope>NUCLEOTIDE SEQUENCE [LARGE SCALE GENOMIC DNA]</scope>
    <source>
        <strain evidence="6">PS918</strain>
    </source>
</reference>
<evidence type="ECO:0000313" key="7">
    <source>
        <dbReference type="Proteomes" id="UP000326611"/>
    </source>
</evidence>
<dbReference type="PROSITE" id="PS51450">
    <property type="entry name" value="LRR"/>
    <property type="match status" value="3"/>
</dbReference>
<feature type="region of interest" description="Disordered" evidence="4">
    <location>
        <begin position="1"/>
        <end position="24"/>
    </location>
</feature>
<keyword evidence="3" id="KW-0175">Coiled coil</keyword>
<organism evidence="6 7">
    <name type="scientific">Pseudomonas fluorescens</name>
    <dbReference type="NCBI Taxonomy" id="294"/>
    <lineage>
        <taxon>Bacteria</taxon>
        <taxon>Pseudomonadati</taxon>
        <taxon>Pseudomonadota</taxon>
        <taxon>Gammaproteobacteria</taxon>
        <taxon>Pseudomonadales</taxon>
        <taxon>Pseudomonadaceae</taxon>
        <taxon>Pseudomonas</taxon>
    </lineage>
</organism>
<feature type="coiled-coil region" evidence="3">
    <location>
        <begin position="1684"/>
        <end position="1711"/>
    </location>
</feature>
<evidence type="ECO:0000256" key="4">
    <source>
        <dbReference type="SAM" id="MobiDB-lite"/>
    </source>
</evidence>
<dbReference type="EMBL" id="CABVIY010000006">
    <property type="protein sequence ID" value="VVQ04386.1"/>
    <property type="molecule type" value="Genomic_DNA"/>
</dbReference>
<proteinExistence type="predicted"/>
<evidence type="ECO:0000256" key="3">
    <source>
        <dbReference type="SAM" id="Coils"/>
    </source>
</evidence>
<evidence type="ECO:0000313" key="6">
    <source>
        <dbReference type="EMBL" id="VVQ04386.1"/>
    </source>
</evidence>
<dbReference type="Proteomes" id="UP000326611">
    <property type="component" value="Unassembled WGS sequence"/>
</dbReference>
<dbReference type="RefSeq" id="WP_150772451.1">
    <property type="nucleotide sequence ID" value="NZ_CABVIY010000006.1"/>
</dbReference>
<evidence type="ECO:0000259" key="5">
    <source>
        <dbReference type="Pfam" id="PF20178"/>
    </source>
</evidence>
<dbReference type="PANTHER" id="PTHR48051:SF1">
    <property type="entry name" value="RAS SUPPRESSOR PROTEIN 1"/>
    <property type="match status" value="1"/>
</dbReference>
<protein>
    <recommendedName>
        <fullName evidence="5">Dermonecrotic toxin N-terminal domain-containing protein</fullName>
    </recommendedName>
</protein>
<dbReference type="PANTHER" id="PTHR48051">
    <property type="match status" value="1"/>
</dbReference>
<keyword evidence="1" id="KW-0433">Leucine-rich repeat</keyword>
<name>A0A5E7U2Q6_PSEFL</name>
<dbReference type="SMART" id="SM00369">
    <property type="entry name" value="LRR_TYP"/>
    <property type="match status" value="12"/>
</dbReference>
<dbReference type="InterPro" id="IPR050216">
    <property type="entry name" value="LRR_domain-containing"/>
</dbReference>
<feature type="domain" description="Dermonecrotic toxin N-terminal" evidence="5">
    <location>
        <begin position="87"/>
        <end position="350"/>
    </location>
</feature>
<accession>A0A5E7U2Q6</accession>
<dbReference type="OrthoDB" id="1467561at2"/>
<feature type="compositionally biased region" description="Polar residues" evidence="4">
    <location>
        <begin position="1"/>
        <end position="16"/>
    </location>
</feature>
<dbReference type="GO" id="GO:0005737">
    <property type="term" value="C:cytoplasm"/>
    <property type="evidence" value="ECO:0007669"/>
    <property type="project" value="TreeGrafter"/>
</dbReference>
<keyword evidence="2" id="KW-0677">Repeat</keyword>
<dbReference type="InterPro" id="IPR001611">
    <property type="entry name" value="Leu-rich_rpt"/>
</dbReference>